<keyword evidence="1 3" id="KW-0808">Transferase</keyword>
<keyword evidence="6" id="KW-1185">Reference proteome</keyword>
<dbReference type="Pfam" id="PF01128">
    <property type="entry name" value="IspD"/>
    <property type="match status" value="1"/>
</dbReference>
<evidence type="ECO:0000313" key="6">
    <source>
        <dbReference type="Proteomes" id="UP001167831"/>
    </source>
</evidence>
<dbReference type="CDD" id="cd02516">
    <property type="entry name" value="CDP-ME_synthetase"/>
    <property type="match status" value="1"/>
</dbReference>
<gene>
    <name evidence="3" type="primary">ispD</name>
    <name evidence="4" type="ORF">QVN81_02420</name>
    <name evidence="5" type="ORF">QVN84_02415</name>
</gene>
<feature type="site" description="Positions MEP for the nucleophilic attack" evidence="3">
    <location>
        <position position="153"/>
    </location>
</feature>
<dbReference type="SUPFAM" id="SSF53448">
    <property type="entry name" value="Nucleotide-diphospho-sugar transferases"/>
    <property type="match status" value="1"/>
</dbReference>
<dbReference type="InterPro" id="IPR001228">
    <property type="entry name" value="IspD"/>
</dbReference>
<dbReference type="GO" id="GO:0019288">
    <property type="term" value="P:isopentenyl diphosphate biosynthetic process, methylerythritol 4-phosphate pathway"/>
    <property type="evidence" value="ECO:0007669"/>
    <property type="project" value="UniProtKB-UniRule"/>
</dbReference>
<keyword evidence="3" id="KW-0414">Isoprene biosynthesis</keyword>
<dbReference type="NCBIfam" id="NF001186">
    <property type="entry name" value="PRK00155.2-3"/>
    <property type="match status" value="1"/>
</dbReference>
<dbReference type="GO" id="GO:0050518">
    <property type="term" value="F:2-C-methyl-D-erythritol 4-phosphate cytidylyltransferase activity"/>
    <property type="evidence" value="ECO:0007669"/>
    <property type="project" value="UniProtKB-UniRule"/>
</dbReference>
<organism evidence="5 7">
    <name type="scientific">Leyella lascolaii</name>
    <dbReference type="NCBI Taxonomy" id="1776379"/>
    <lineage>
        <taxon>Bacteria</taxon>
        <taxon>Pseudomonadati</taxon>
        <taxon>Bacteroidota</taxon>
        <taxon>Bacteroidia</taxon>
        <taxon>Bacteroidales</taxon>
        <taxon>Prevotellaceae</taxon>
        <taxon>Leyella</taxon>
    </lineage>
</organism>
<dbReference type="Proteomes" id="UP001168478">
    <property type="component" value="Unassembled WGS sequence"/>
</dbReference>
<evidence type="ECO:0000313" key="7">
    <source>
        <dbReference type="Proteomes" id="UP001168478"/>
    </source>
</evidence>
<dbReference type="RefSeq" id="WP_068855286.1">
    <property type="nucleotide sequence ID" value="NZ_JAUEIE010000001.1"/>
</dbReference>
<protein>
    <recommendedName>
        <fullName evidence="3">2-C-methyl-D-erythritol 4-phosphate cytidylyltransferase</fullName>
        <ecNumber evidence="3">2.7.7.60</ecNumber>
    </recommendedName>
    <alternativeName>
        <fullName evidence="3">4-diphosphocytidyl-2C-methyl-D-erythritol synthase</fullName>
    </alternativeName>
    <alternativeName>
        <fullName evidence="3">MEP cytidylyltransferase</fullName>
        <shortName evidence="3">MCT</shortName>
    </alternativeName>
</protein>
<evidence type="ECO:0000256" key="1">
    <source>
        <dbReference type="ARBA" id="ARBA00022679"/>
    </source>
</evidence>
<reference evidence="5" key="1">
    <citation type="submission" date="2023-06" db="EMBL/GenBank/DDBJ databases">
        <authorList>
            <person name="Zeman M."/>
            <person name="Kubasova T."/>
            <person name="Jahodarova E."/>
            <person name="Nykrynova M."/>
            <person name="Rychlik I."/>
        </authorList>
    </citation>
    <scope>NUCLEOTIDE SEQUENCE</scope>
    <source>
        <strain evidence="5">ET15</strain>
        <strain evidence="4">ET37</strain>
    </source>
</reference>
<dbReference type="EMBL" id="JAUEIF010000001">
    <property type="protein sequence ID" value="MDN0024381.1"/>
    <property type="molecule type" value="Genomic_DNA"/>
</dbReference>
<dbReference type="PANTHER" id="PTHR32125">
    <property type="entry name" value="2-C-METHYL-D-ERYTHRITOL 4-PHOSPHATE CYTIDYLYLTRANSFERASE, CHLOROPLASTIC"/>
    <property type="match status" value="1"/>
</dbReference>
<comment type="catalytic activity">
    <reaction evidence="3">
        <text>2-C-methyl-D-erythritol 4-phosphate + CTP + H(+) = 4-CDP-2-C-methyl-D-erythritol + diphosphate</text>
        <dbReference type="Rhea" id="RHEA:13429"/>
        <dbReference type="ChEBI" id="CHEBI:15378"/>
        <dbReference type="ChEBI" id="CHEBI:33019"/>
        <dbReference type="ChEBI" id="CHEBI:37563"/>
        <dbReference type="ChEBI" id="CHEBI:57823"/>
        <dbReference type="ChEBI" id="CHEBI:58262"/>
        <dbReference type="EC" id="2.7.7.60"/>
    </reaction>
</comment>
<dbReference type="InterPro" id="IPR029044">
    <property type="entry name" value="Nucleotide-diphossugar_trans"/>
</dbReference>
<feature type="site" description="Positions MEP for the nucleophilic attack" evidence="3">
    <location>
        <position position="207"/>
    </location>
</feature>
<dbReference type="Gene3D" id="3.90.550.10">
    <property type="entry name" value="Spore Coat Polysaccharide Biosynthesis Protein SpsA, Chain A"/>
    <property type="match status" value="1"/>
</dbReference>
<dbReference type="EMBL" id="JAUEIE010000001">
    <property type="protein sequence ID" value="MDN0021884.1"/>
    <property type="molecule type" value="Genomic_DNA"/>
</dbReference>
<dbReference type="EC" id="2.7.7.60" evidence="3"/>
<dbReference type="PANTHER" id="PTHR32125:SF4">
    <property type="entry name" value="2-C-METHYL-D-ERYTHRITOL 4-PHOSPHATE CYTIDYLYLTRANSFERASE, CHLOROPLASTIC"/>
    <property type="match status" value="1"/>
</dbReference>
<dbReference type="AlphaFoldDB" id="A0AAW7JJW2"/>
<evidence type="ECO:0000313" key="4">
    <source>
        <dbReference type="EMBL" id="MDN0021884.1"/>
    </source>
</evidence>
<sequence>MDYVIIVAGGKGLRMGSDVPKQFLPLGGVPVLMRTISRFAGAMPRAGIILVLPESQHDYWDSLCRHHSFDVEHTVTAGGDTRFASSRNGLLAIPADADGLVGIHDGVRPFVSEEVIHRCYAAAREHGAAIPVVPVTDTLRLVGADGGGHNVRRDSYRVVQTPQVFDIALARRAFDRPYSPSFTDDASVIEASGHGVAMVDGNRENIKITTPSDLIIAESLLKVCP</sequence>
<dbReference type="InterPro" id="IPR034683">
    <property type="entry name" value="IspD/TarI"/>
</dbReference>
<comment type="function">
    <text evidence="3">Catalyzes the formation of 4-diphosphocytidyl-2-C-methyl-D-erythritol from CTP and 2-C-methyl-D-erythritol 4-phosphate (MEP).</text>
</comment>
<comment type="similarity">
    <text evidence="3">Belongs to the IspD/TarI cytidylyltransferase family. IspD subfamily.</text>
</comment>
<name>A0AAW7JJW2_9BACT</name>
<dbReference type="FunFam" id="3.90.550.10:FF:000003">
    <property type="entry name" value="2-C-methyl-D-erythritol 4-phosphate cytidylyltransferase"/>
    <property type="match status" value="1"/>
</dbReference>
<feature type="site" description="Transition state stabilizer" evidence="3">
    <location>
        <position position="14"/>
    </location>
</feature>
<keyword evidence="2 3" id="KW-0548">Nucleotidyltransferase</keyword>
<dbReference type="InterPro" id="IPR050088">
    <property type="entry name" value="IspD/TarI_cytidylyltransf_bact"/>
</dbReference>
<accession>A0AAW7JJW2</accession>
<comment type="pathway">
    <text evidence="3">Isoprenoid biosynthesis; isopentenyl diphosphate biosynthesis via DXP pathway; isopentenyl diphosphate from 1-deoxy-D-xylulose 5-phosphate: step 2/6.</text>
</comment>
<feature type="site" description="Transition state stabilizer" evidence="3">
    <location>
        <position position="21"/>
    </location>
</feature>
<evidence type="ECO:0000256" key="3">
    <source>
        <dbReference type="HAMAP-Rule" id="MF_00108"/>
    </source>
</evidence>
<evidence type="ECO:0000256" key="2">
    <source>
        <dbReference type="ARBA" id="ARBA00022695"/>
    </source>
</evidence>
<reference evidence="5" key="2">
    <citation type="submission" date="2023-08" db="EMBL/GenBank/DDBJ databases">
        <title>Identification and characterization of horizontal gene transfer across gut microbiota members of farm animals based on homology search.</title>
        <authorList>
            <person name="Schwarzerova J."/>
            <person name="Nykrynova M."/>
            <person name="Jureckova K."/>
            <person name="Cejkova D."/>
            <person name="Rychlik I."/>
        </authorList>
    </citation>
    <scope>NUCLEOTIDE SEQUENCE</scope>
    <source>
        <strain evidence="5">ET15</strain>
        <strain evidence="4">ET37</strain>
    </source>
</reference>
<evidence type="ECO:0000313" key="5">
    <source>
        <dbReference type="EMBL" id="MDN0024381.1"/>
    </source>
</evidence>
<dbReference type="NCBIfam" id="TIGR00453">
    <property type="entry name" value="ispD"/>
    <property type="match status" value="1"/>
</dbReference>
<dbReference type="HAMAP" id="MF_00108">
    <property type="entry name" value="IspD"/>
    <property type="match status" value="1"/>
</dbReference>
<comment type="caution">
    <text evidence="5">The sequence shown here is derived from an EMBL/GenBank/DDBJ whole genome shotgun (WGS) entry which is preliminary data.</text>
</comment>
<dbReference type="Proteomes" id="UP001167831">
    <property type="component" value="Unassembled WGS sequence"/>
</dbReference>
<proteinExistence type="inferred from homology"/>